<comment type="caution">
    <text evidence="2">The sequence shown here is derived from an EMBL/GenBank/DDBJ whole genome shotgun (WGS) entry which is preliminary data.</text>
</comment>
<gene>
    <name evidence="2" type="ORF">ACFPFU_12645</name>
</gene>
<keyword evidence="3" id="KW-1185">Reference proteome</keyword>
<feature type="chain" id="PRO_5046320920" evidence="1">
    <location>
        <begin position="23"/>
        <end position="43"/>
    </location>
</feature>
<evidence type="ECO:0000313" key="2">
    <source>
        <dbReference type="EMBL" id="MFC4872540.1"/>
    </source>
</evidence>
<dbReference type="EMBL" id="JBHSJJ010000006">
    <property type="protein sequence ID" value="MFC4872540.1"/>
    <property type="molecule type" value="Genomic_DNA"/>
</dbReference>
<sequence>MQRSVKQLIVATLWSISMGLVACSSGDIQQDAKRPNIIFIMSV</sequence>
<name>A0ABV9T2W4_9BACT</name>
<dbReference type="Proteomes" id="UP001595818">
    <property type="component" value="Unassembled WGS sequence"/>
</dbReference>
<dbReference type="PROSITE" id="PS51257">
    <property type="entry name" value="PROKAR_LIPOPROTEIN"/>
    <property type="match status" value="1"/>
</dbReference>
<accession>A0ABV9T2W4</accession>
<protein>
    <submittedName>
        <fullName evidence="2">Uncharacterized protein</fullName>
    </submittedName>
</protein>
<dbReference type="RefSeq" id="WP_377065017.1">
    <property type="nucleotide sequence ID" value="NZ_JBHSJJ010000006.1"/>
</dbReference>
<evidence type="ECO:0000256" key="1">
    <source>
        <dbReference type="SAM" id="SignalP"/>
    </source>
</evidence>
<evidence type="ECO:0000313" key="3">
    <source>
        <dbReference type="Proteomes" id="UP001595818"/>
    </source>
</evidence>
<organism evidence="2 3">
    <name type="scientific">Negadavirga shengliensis</name>
    <dbReference type="NCBI Taxonomy" id="1389218"/>
    <lineage>
        <taxon>Bacteria</taxon>
        <taxon>Pseudomonadati</taxon>
        <taxon>Bacteroidota</taxon>
        <taxon>Cytophagia</taxon>
        <taxon>Cytophagales</taxon>
        <taxon>Cyclobacteriaceae</taxon>
        <taxon>Negadavirga</taxon>
    </lineage>
</organism>
<feature type="signal peptide" evidence="1">
    <location>
        <begin position="1"/>
        <end position="22"/>
    </location>
</feature>
<reference evidence="3" key="1">
    <citation type="journal article" date="2019" name="Int. J. Syst. Evol. Microbiol.">
        <title>The Global Catalogue of Microorganisms (GCM) 10K type strain sequencing project: providing services to taxonomists for standard genome sequencing and annotation.</title>
        <authorList>
            <consortium name="The Broad Institute Genomics Platform"/>
            <consortium name="The Broad Institute Genome Sequencing Center for Infectious Disease"/>
            <person name="Wu L."/>
            <person name="Ma J."/>
        </authorList>
    </citation>
    <scope>NUCLEOTIDE SEQUENCE [LARGE SCALE GENOMIC DNA]</scope>
    <source>
        <strain evidence="3">CGMCC 4.7466</strain>
    </source>
</reference>
<proteinExistence type="predicted"/>
<keyword evidence="1" id="KW-0732">Signal</keyword>